<gene>
    <name evidence="12" type="ORF">GCM10007938_01930</name>
</gene>
<evidence type="ECO:0000256" key="4">
    <source>
        <dbReference type="ARBA" id="ARBA00022475"/>
    </source>
</evidence>
<dbReference type="InterPro" id="IPR045863">
    <property type="entry name" value="CorA_TM1_TM2"/>
</dbReference>
<evidence type="ECO:0000313" key="12">
    <source>
        <dbReference type="EMBL" id="GLT16417.1"/>
    </source>
</evidence>
<evidence type="ECO:0000256" key="7">
    <source>
        <dbReference type="ARBA" id="ARBA00022833"/>
    </source>
</evidence>
<dbReference type="EMBL" id="BSPW01000005">
    <property type="protein sequence ID" value="GLT16417.1"/>
    <property type="molecule type" value="Genomic_DNA"/>
</dbReference>
<proteinExistence type="inferred from homology"/>
<organism evidence="12 13">
    <name type="scientific">Vibrio zhanjiangensis</name>
    <dbReference type="NCBI Taxonomy" id="1046128"/>
    <lineage>
        <taxon>Bacteria</taxon>
        <taxon>Pseudomonadati</taxon>
        <taxon>Pseudomonadota</taxon>
        <taxon>Gammaproteobacteria</taxon>
        <taxon>Vibrionales</taxon>
        <taxon>Vibrionaceae</taxon>
        <taxon>Vibrio</taxon>
    </lineage>
</organism>
<keyword evidence="6 11" id="KW-0812">Transmembrane</keyword>
<evidence type="ECO:0000256" key="6">
    <source>
        <dbReference type="ARBA" id="ARBA00022692"/>
    </source>
</evidence>
<feature type="transmembrane region" description="Helical" evidence="11">
    <location>
        <begin position="252"/>
        <end position="273"/>
    </location>
</feature>
<keyword evidence="3" id="KW-0813">Transport</keyword>
<dbReference type="SUPFAM" id="SSF143865">
    <property type="entry name" value="CorA soluble domain-like"/>
    <property type="match status" value="1"/>
</dbReference>
<sequence length="311" mass="34939">MSDFLIAAWDLSAKTAQPVDDISAGLKSEHWYHFQRDAKGLDAWLNTQSLPEPLISSLLADDTRPRFEAYSDDCFLFILRGINLNEGSEPDDMLSIRLLWYRGALISTRKLPSKAVSNILSALQNQRGPSNIPDLLVSIIAGINGAIDTFLTPIEEQLNAYDSPKVQDLEALNALQSRLLRVRRYLKPQRYALDDLLQADLPELSLKKHHFKNGLDMVMRLNESIDFYLEQIGHNLMHIDQVQTQAMNRNTYLFSVIAGIFLPASFFTGLLGVNVAGIPGESEPLAFTFLCVSIVAIVLVEILLLRILRFI</sequence>
<feature type="transmembrane region" description="Helical" evidence="11">
    <location>
        <begin position="285"/>
        <end position="308"/>
    </location>
</feature>
<keyword evidence="9" id="KW-0406">Ion transport</keyword>
<evidence type="ECO:0000256" key="11">
    <source>
        <dbReference type="SAM" id="Phobius"/>
    </source>
</evidence>
<keyword evidence="5" id="KW-0997">Cell inner membrane</keyword>
<dbReference type="Pfam" id="PF01544">
    <property type="entry name" value="CorA"/>
    <property type="match status" value="1"/>
</dbReference>
<evidence type="ECO:0000256" key="1">
    <source>
        <dbReference type="ARBA" id="ARBA00004651"/>
    </source>
</evidence>
<name>A0ABQ6ETC4_9VIBR</name>
<dbReference type="PANTHER" id="PTHR46494">
    <property type="entry name" value="CORA FAMILY METAL ION TRANSPORTER (EUROFUNG)"/>
    <property type="match status" value="1"/>
</dbReference>
<comment type="caution">
    <text evidence="12">The sequence shown here is derived from an EMBL/GenBank/DDBJ whole genome shotgun (WGS) entry which is preliminary data.</text>
</comment>
<accession>A0ABQ6ETC4</accession>
<protein>
    <submittedName>
        <fullName evidence="12">Zinc transporter ZntB</fullName>
    </submittedName>
</protein>
<keyword evidence="8 11" id="KW-1133">Transmembrane helix</keyword>
<evidence type="ECO:0000256" key="2">
    <source>
        <dbReference type="ARBA" id="ARBA00009765"/>
    </source>
</evidence>
<dbReference type="PANTHER" id="PTHR46494:SF3">
    <property type="entry name" value="ZINC TRANSPORT PROTEIN ZNTB"/>
    <property type="match status" value="1"/>
</dbReference>
<comment type="subcellular location">
    <subcellularLocation>
        <location evidence="1">Cell membrane</location>
        <topology evidence="1">Multi-pass membrane protein</topology>
    </subcellularLocation>
</comment>
<keyword evidence="10 11" id="KW-0472">Membrane</keyword>
<reference evidence="13" key="1">
    <citation type="journal article" date="2019" name="Int. J. Syst. Evol. Microbiol.">
        <title>The Global Catalogue of Microorganisms (GCM) 10K type strain sequencing project: providing services to taxonomists for standard genome sequencing and annotation.</title>
        <authorList>
            <consortium name="The Broad Institute Genomics Platform"/>
            <consortium name="The Broad Institute Genome Sequencing Center for Infectious Disease"/>
            <person name="Wu L."/>
            <person name="Ma J."/>
        </authorList>
    </citation>
    <scope>NUCLEOTIDE SEQUENCE [LARGE SCALE GENOMIC DNA]</scope>
    <source>
        <strain evidence="13">NBRC 108723</strain>
    </source>
</reference>
<dbReference type="InterPro" id="IPR002523">
    <property type="entry name" value="MgTranspt_CorA/ZnTranspt_ZntB"/>
</dbReference>
<dbReference type="InterPro" id="IPR045861">
    <property type="entry name" value="CorA_cytoplasmic_dom"/>
</dbReference>
<dbReference type="SUPFAM" id="SSF144083">
    <property type="entry name" value="Magnesium transport protein CorA, transmembrane region"/>
    <property type="match status" value="1"/>
</dbReference>
<evidence type="ECO:0000256" key="10">
    <source>
        <dbReference type="ARBA" id="ARBA00023136"/>
    </source>
</evidence>
<evidence type="ECO:0000256" key="9">
    <source>
        <dbReference type="ARBA" id="ARBA00023065"/>
    </source>
</evidence>
<evidence type="ECO:0000256" key="5">
    <source>
        <dbReference type="ARBA" id="ARBA00022519"/>
    </source>
</evidence>
<keyword evidence="4" id="KW-1003">Cell membrane</keyword>
<evidence type="ECO:0000313" key="13">
    <source>
        <dbReference type="Proteomes" id="UP001157138"/>
    </source>
</evidence>
<evidence type="ECO:0000256" key="3">
    <source>
        <dbReference type="ARBA" id="ARBA00022448"/>
    </source>
</evidence>
<dbReference type="Gene3D" id="1.20.58.340">
    <property type="entry name" value="Magnesium transport protein CorA, transmembrane region"/>
    <property type="match status" value="2"/>
</dbReference>
<keyword evidence="7" id="KW-0862">Zinc</keyword>
<evidence type="ECO:0000256" key="8">
    <source>
        <dbReference type="ARBA" id="ARBA00022989"/>
    </source>
</evidence>
<dbReference type="Proteomes" id="UP001157138">
    <property type="component" value="Unassembled WGS sequence"/>
</dbReference>
<comment type="similarity">
    <text evidence="2">Belongs to the CorA metal ion transporter (MIT) (TC 1.A.35) family.</text>
</comment>
<dbReference type="Gene3D" id="3.30.460.20">
    <property type="entry name" value="CorA soluble domain-like"/>
    <property type="match status" value="1"/>
</dbReference>
<dbReference type="RefSeq" id="WP_284190347.1">
    <property type="nucleotide sequence ID" value="NZ_BSPW01000005.1"/>
</dbReference>
<keyword evidence="13" id="KW-1185">Reference proteome</keyword>